<evidence type="ECO:0000313" key="11">
    <source>
        <dbReference type="Proteomes" id="UP000636479"/>
    </source>
</evidence>
<evidence type="ECO:0000256" key="3">
    <source>
        <dbReference type="ARBA" id="ARBA00022448"/>
    </source>
</evidence>
<dbReference type="SUPFAM" id="SSF143865">
    <property type="entry name" value="CorA soluble domain-like"/>
    <property type="match status" value="1"/>
</dbReference>
<dbReference type="GO" id="GO:0005886">
    <property type="term" value="C:plasma membrane"/>
    <property type="evidence" value="ECO:0007669"/>
    <property type="project" value="UniProtKB-SubCell"/>
</dbReference>
<comment type="caution">
    <text evidence="10">The sequence shown here is derived from an EMBL/GenBank/DDBJ whole genome shotgun (WGS) entry which is preliminary data.</text>
</comment>
<dbReference type="Gene3D" id="3.30.460.20">
    <property type="entry name" value="CorA soluble domain-like"/>
    <property type="match status" value="1"/>
</dbReference>
<dbReference type="Pfam" id="PF01544">
    <property type="entry name" value="CorA"/>
    <property type="match status" value="1"/>
</dbReference>
<dbReference type="GO" id="GO:0015095">
    <property type="term" value="F:magnesium ion transmembrane transporter activity"/>
    <property type="evidence" value="ECO:0007669"/>
    <property type="project" value="TreeGrafter"/>
</dbReference>
<dbReference type="EMBL" id="JACAZF010000001">
    <property type="protein sequence ID" value="KAF7316448.1"/>
    <property type="molecule type" value="Genomic_DNA"/>
</dbReference>
<evidence type="ECO:0000256" key="4">
    <source>
        <dbReference type="ARBA" id="ARBA00022475"/>
    </source>
</evidence>
<proteinExistence type="inferred from homology"/>
<dbReference type="InterPro" id="IPR045863">
    <property type="entry name" value="CorA_TM1_TM2"/>
</dbReference>
<evidence type="ECO:0000256" key="8">
    <source>
        <dbReference type="SAM" id="MobiDB-lite"/>
    </source>
</evidence>
<evidence type="ECO:0000256" key="9">
    <source>
        <dbReference type="SAM" id="Phobius"/>
    </source>
</evidence>
<evidence type="ECO:0000256" key="7">
    <source>
        <dbReference type="ARBA" id="ARBA00023136"/>
    </source>
</evidence>
<dbReference type="PANTHER" id="PTHR46494:SF1">
    <property type="entry name" value="CORA FAMILY METAL ION TRANSPORTER (EUROFUNG)"/>
    <property type="match status" value="1"/>
</dbReference>
<keyword evidence="4" id="KW-1003">Cell membrane</keyword>
<dbReference type="OrthoDB" id="165352at2759"/>
<dbReference type="AlphaFoldDB" id="A0A8H6TEW3"/>
<dbReference type="InterPro" id="IPR002523">
    <property type="entry name" value="MgTranspt_CorA/ZnTranspt_ZntB"/>
</dbReference>
<comment type="similarity">
    <text evidence="2">Belongs to the CorA metal ion transporter (MIT) (TC 1.A.35) family.</text>
</comment>
<keyword evidence="11" id="KW-1185">Reference proteome</keyword>
<dbReference type="InterPro" id="IPR045861">
    <property type="entry name" value="CorA_cytoplasmic_dom"/>
</dbReference>
<comment type="subcellular location">
    <subcellularLocation>
        <location evidence="1">Cell membrane</location>
        <topology evidence="1">Multi-pass membrane protein</topology>
    </subcellularLocation>
</comment>
<evidence type="ECO:0000256" key="1">
    <source>
        <dbReference type="ARBA" id="ARBA00004651"/>
    </source>
</evidence>
<reference evidence="10" key="1">
    <citation type="submission" date="2020-05" db="EMBL/GenBank/DDBJ databases">
        <title>Mycena genomes resolve the evolution of fungal bioluminescence.</title>
        <authorList>
            <person name="Tsai I.J."/>
        </authorList>
    </citation>
    <scope>NUCLEOTIDE SEQUENCE</scope>
    <source>
        <strain evidence="10">171206Taipei</strain>
    </source>
</reference>
<dbReference type="RefSeq" id="XP_037226471.1">
    <property type="nucleotide sequence ID" value="XM_037358561.1"/>
</dbReference>
<name>A0A8H6TEW3_9AGAR</name>
<evidence type="ECO:0000256" key="5">
    <source>
        <dbReference type="ARBA" id="ARBA00022692"/>
    </source>
</evidence>
<dbReference type="Proteomes" id="UP000636479">
    <property type="component" value="Unassembled WGS sequence"/>
</dbReference>
<evidence type="ECO:0000256" key="6">
    <source>
        <dbReference type="ARBA" id="ARBA00022989"/>
    </source>
</evidence>
<feature type="region of interest" description="Disordered" evidence="8">
    <location>
        <begin position="1"/>
        <end position="63"/>
    </location>
</feature>
<evidence type="ECO:0000313" key="10">
    <source>
        <dbReference type="EMBL" id="KAF7316448.1"/>
    </source>
</evidence>
<sequence>MPRENSFSDSDGRSLTPDLEDEIDPFARPASPRYSAQPTNLHTTRTRESVRSPPHSAKPVYPPTFIAPKERFRRAVQKVIALRQGTNVLDSGRVAGAEPGVDVLKPSADAEYGSLRANTVIDIIDYSAVRSNVRRMANHQFVEFMNDFQASEPQEWVKVRWINIGGVSWDVIKAVSIRYNLHPLALDDILHAHPRARSKVDYYNQHLFMRILCHELDESERQTDHLKRSRSAAAKPVTPLRPGIRHRREKRGTTPALAKAAFQTATAPGLRSPDDIESPALRKIKKQARISVNVAPMFAFLLRDGTVITMHSNTNLDMTEPIAARLRQFDSVLRTSADASLLIQSLLGLVADMALEVVHAYEGKIRHFERQILSHPTMETVRDLHILSADLMLHRRTLDPITTVVSGLRRYDVDRVAALLDEAVQDTIGKDVQVVGYMSKKAQTYLADVNDNMDYVLSQLDMIAGIGENLVTYTFNLTSYEMNEVMRRLTLASIIFLPLTLLAGYAGMNFQYPDVATNMWFTSHKHNDVTFWAIAIPVLAVTMAIFLGPDIRRMVSYVRKKVLTQNALKSIMQN</sequence>
<feature type="transmembrane region" description="Helical" evidence="9">
    <location>
        <begin position="489"/>
        <end position="510"/>
    </location>
</feature>
<keyword evidence="6 9" id="KW-1133">Transmembrane helix</keyword>
<dbReference type="GeneID" id="59341077"/>
<dbReference type="PANTHER" id="PTHR46494">
    <property type="entry name" value="CORA FAMILY METAL ION TRANSPORTER (EUROFUNG)"/>
    <property type="match status" value="1"/>
</dbReference>
<protein>
    <submittedName>
        <fullName evidence="10">CorA-like protein</fullName>
    </submittedName>
</protein>
<dbReference type="Gene3D" id="1.20.58.340">
    <property type="entry name" value="Magnesium transport protein CorA, transmembrane region"/>
    <property type="match status" value="2"/>
</dbReference>
<dbReference type="GO" id="GO:0015087">
    <property type="term" value="F:cobalt ion transmembrane transporter activity"/>
    <property type="evidence" value="ECO:0007669"/>
    <property type="project" value="TreeGrafter"/>
</dbReference>
<organism evidence="10 11">
    <name type="scientific">Mycena indigotica</name>
    <dbReference type="NCBI Taxonomy" id="2126181"/>
    <lineage>
        <taxon>Eukaryota</taxon>
        <taxon>Fungi</taxon>
        <taxon>Dikarya</taxon>
        <taxon>Basidiomycota</taxon>
        <taxon>Agaricomycotina</taxon>
        <taxon>Agaricomycetes</taxon>
        <taxon>Agaricomycetidae</taxon>
        <taxon>Agaricales</taxon>
        <taxon>Marasmiineae</taxon>
        <taxon>Mycenaceae</taxon>
        <taxon>Mycena</taxon>
    </lineage>
</organism>
<keyword evidence="7 9" id="KW-0472">Membrane</keyword>
<keyword evidence="5 9" id="KW-0812">Transmembrane</keyword>
<keyword evidence="3" id="KW-0813">Transport</keyword>
<dbReference type="GO" id="GO:0050897">
    <property type="term" value="F:cobalt ion binding"/>
    <property type="evidence" value="ECO:0007669"/>
    <property type="project" value="TreeGrafter"/>
</dbReference>
<gene>
    <name evidence="10" type="ORF">MIND_00163800</name>
</gene>
<feature type="transmembrane region" description="Helical" evidence="9">
    <location>
        <begin position="530"/>
        <end position="551"/>
    </location>
</feature>
<accession>A0A8H6TEW3</accession>
<dbReference type="SUPFAM" id="SSF144083">
    <property type="entry name" value="Magnesium transport protein CorA, transmembrane region"/>
    <property type="match status" value="1"/>
</dbReference>
<dbReference type="GO" id="GO:0000287">
    <property type="term" value="F:magnesium ion binding"/>
    <property type="evidence" value="ECO:0007669"/>
    <property type="project" value="TreeGrafter"/>
</dbReference>
<evidence type="ECO:0000256" key="2">
    <source>
        <dbReference type="ARBA" id="ARBA00009765"/>
    </source>
</evidence>
<feature type="compositionally biased region" description="Polar residues" evidence="8">
    <location>
        <begin position="34"/>
        <end position="43"/>
    </location>
</feature>